<feature type="compositionally biased region" description="Basic residues" evidence="2">
    <location>
        <begin position="174"/>
        <end position="184"/>
    </location>
</feature>
<protein>
    <submittedName>
        <fullName evidence="3">Uncharacterized protein</fullName>
    </submittedName>
</protein>
<keyword evidence="1" id="KW-0175">Coiled coil</keyword>
<dbReference type="AlphaFoldDB" id="A0A9J6DGY6"/>
<comment type="caution">
    <text evidence="3">The sequence shown here is derived from an EMBL/GenBank/DDBJ whole genome shotgun (WGS) entry which is preliminary data.</text>
</comment>
<feature type="coiled-coil region" evidence="1">
    <location>
        <begin position="92"/>
        <end position="130"/>
    </location>
</feature>
<organism evidence="3 4">
    <name type="scientific">Rhipicephalus microplus</name>
    <name type="common">Cattle tick</name>
    <name type="synonym">Boophilus microplus</name>
    <dbReference type="NCBI Taxonomy" id="6941"/>
    <lineage>
        <taxon>Eukaryota</taxon>
        <taxon>Metazoa</taxon>
        <taxon>Ecdysozoa</taxon>
        <taxon>Arthropoda</taxon>
        <taxon>Chelicerata</taxon>
        <taxon>Arachnida</taxon>
        <taxon>Acari</taxon>
        <taxon>Parasitiformes</taxon>
        <taxon>Ixodida</taxon>
        <taxon>Ixodoidea</taxon>
        <taxon>Ixodidae</taxon>
        <taxon>Rhipicephalinae</taxon>
        <taxon>Rhipicephalus</taxon>
        <taxon>Boophilus</taxon>
    </lineage>
</organism>
<dbReference type="Proteomes" id="UP000821866">
    <property type="component" value="Chromosome 7"/>
</dbReference>
<gene>
    <name evidence="3" type="ORF">HPB51_012569</name>
</gene>
<name>A0A9J6DGY6_RHIMP</name>
<sequence>MSDPENRKVQPRSMSSQLQIRVRSRHYTTTSASASTRTIDSSSRSPPTAAAAEPFSLSELPALMSYAEEVQDNFDLKKQALAAGEIDDDELIDEFERQILSMTRRLRRAKKALRREADEYESKCAALTIKNRMLHQALVHAREKVLALREVNDNKRACAECEDLPAPTPPTPPPRRRRSRKKHS</sequence>
<reference evidence="3" key="2">
    <citation type="submission" date="2021-09" db="EMBL/GenBank/DDBJ databases">
        <authorList>
            <person name="Jia N."/>
            <person name="Wang J."/>
            <person name="Shi W."/>
            <person name="Du L."/>
            <person name="Sun Y."/>
            <person name="Zhan W."/>
            <person name="Jiang J."/>
            <person name="Wang Q."/>
            <person name="Zhang B."/>
            <person name="Ji P."/>
            <person name="Sakyi L.B."/>
            <person name="Cui X."/>
            <person name="Yuan T."/>
            <person name="Jiang B."/>
            <person name="Yang W."/>
            <person name="Lam T.T.-Y."/>
            <person name="Chang Q."/>
            <person name="Ding S."/>
            <person name="Wang X."/>
            <person name="Zhu J."/>
            <person name="Ruan X."/>
            <person name="Zhao L."/>
            <person name="Wei J."/>
            <person name="Que T."/>
            <person name="Du C."/>
            <person name="Cheng J."/>
            <person name="Dai P."/>
            <person name="Han X."/>
            <person name="Huang E."/>
            <person name="Gao Y."/>
            <person name="Liu J."/>
            <person name="Shao H."/>
            <person name="Ye R."/>
            <person name="Li L."/>
            <person name="Wei W."/>
            <person name="Wang X."/>
            <person name="Wang C."/>
            <person name="Huo Q."/>
            <person name="Li W."/>
            <person name="Guo W."/>
            <person name="Chen H."/>
            <person name="Chen S."/>
            <person name="Zhou L."/>
            <person name="Zhou L."/>
            <person name="Ni X."/>
            <person name="Tian J."/>
            <person name="Zhou Y."/>
            <person name="Sheng Y."/>
            <person name="Liu T."/>
            <person name="Pan Y."/>
            <person name="Xia L."/>
            <person name="Li J."/>
            <person name="Zhao F."/>
            <person name="Cao W."/>
        </authorList>
    </citation>
    <scope>NUCLEOTIDE SEQUENCE</scope>
    <source>
        <strain evidence="3">Rmic-2018</strain>
        <tissue evidence="3">Larvae</tissue>
    </source>
</reference>
<feature type="compositionally biased region" description="Low complexity" evidence="2">
    <location>
        <begin position="28"/>
        <end position="52"/>
    </location>
</feature>
<evidence type="ECO:0000256" key="1">
    <source>
        <dbReference type="SAM" id="Coils"/>
    </source>
</evidence>
<feature type="region of interest" description="Disordered" evidence="2">
    <location>
        <begin position="1"/>
        <end position="52"/>
    </location>
</feature>
<evidence type="ECO:0000256" key="2">
    <source>
        <dbReference type="SAM" id="MobiDB-lite"/>
    </source>
</evidence>
<dbReference type="EMBL" id="JABSTU010000009">
    <property type="protein sequence ID" value="KAH8021174.1"/>
    <property type="molecule type" value="Genomic_DNA"/>
</dbReference>
<keyword evidence="4" id="KW-1185">Reference proteome</keyword>
<evidence type="ECO:0000313" key="3">
    <source>
        <dbReference type="EMBL" id="KAH8021174.1"/>
    </source>
</evidence>
<feature type="region of interest" description="Disordered" evidence="2">
    <location>
        <begin position="161"/>
        <end position="184"/>
    </location>
</feature>
<reference evidence="3" key="1">
    <citation type="journal article" date="2020" name="Cell">
        <title>Large-Scale Comparative Analyses of Tick Genomes Elucidate Their Genetic Diversity and Vector Capacities.</title>
        <authorList>
            <consortium name="Tick Genome and Microbiome Consortium (TIGMIC)"/>
            <person name="Jia N."/>
            <person name="Wang J."/>
            <person name="Shi W."/>
            <person name="Du L."/>
            <person name="Sun Y."/>
            <person name="Zhan W."/>
            <person name="Jiang J.F."/>
            <person name="Wang Q."/>
            <person name="Zhang B."/>
            <person name="Ji P."/>
            <person name="Bell-Sakyi L."/>
            <person name="Cui X.M."/>
            <person name="Yuan T.T."/>
            <person name="Jiang B.G."/>
            <person name="Yang W.F."/>
            <person name="Lam T.T."/>
            <person name="Chang Q.C."/>
            <person name="Ding S.J."/>
            <person name="Wang X.J."/>
            <person name="Zhu J.G."/>
            <person name="Ruan X.D."/>
            <person name="Zhao L."/>
            <person name="Wei J.T."/>
            <person name="Ye R.Z."/>
            <person name="Que T.C."/>
            <person name="Du C.H."/>
            <person name="Zhou Y.H."/>
            <person name="Cheng J.X."/>
            <person name="Dai P.F."/>
            <person name="Guo W.B."/>
            <person name="Han X.H."/>
            <person name="Huang E.J."/>
            <person name="Li L.F."/>
            <person name="Wei W."/>
            <person name="Gao Y.C."/>
            <person name="Liu J.Z."/>
            <person name="Shao H.Z."/>
            <person name="Wang X."/>
            <person name="Wang C.C."/>
            <person name="Yang T.C."/>
            <person name="Huo Q.B."/>
            <person name="Li W."/>
            <person name="Chen H.Y."/>
            <person name="Chen S.E."/>
            <person name="Zhou L.G."/>
            <person name="Ni X.B."/>
            <person name="Tian J.H."/>
            <person name="Sheng Y."/>
            <person name="Liu T."/>
            <person name="Pan Y.S."/>
            <person name="Xia L.Y."/>
            <person name="Li J."/>
            <person name="Zhao F."/>
            <person name="Cao W.C."/>
        </authorList>
    </citation>
    <scope>NUCLEOTIDE SEQUENCE</scope>
    <source>
        <strain evidence="3">Rmic-2018</strain>
    </source>
</reference>
<proteinExistence type="predicted"/>
<accession>A0A9J6DGY6</accession>
<evidence type="ECO:0000313" key="4">
    <source>
        <dbReference type="Proteomes" id="UP000821866"/>
    </source>
</evidence>